<keyword evidence="10" id="KW-1185">Reference proteome</keyword>
<gene>
    <name evidence="9" type="ORF">LITE_LOCUS29296</name>
</gene>
<dbReference type="AlphaFoldDB" id="A0AAV0MK22"/>
<dbReference type="PANTHER" id="PTHR31391:SF4">
    <property type="entry name" value="B3 DOMAIN-CONTAINING PROTEIN OS03G0184500"/>
    <property type="match status" value="1"/>
</dbReference>
<dbReference type="InterPro" id="IPR003340">
    <property type="entry name" value="B3_DNA-bd"/>
</dbReference>
<feature type="domain" description="TF-B3" evidence="8">
    <location>
        <begin position="1"/>
        <end position="89"/>
    </location>
</feature>
<dbReference type="CDD" id="cd10017">
    <property type="entry name" value="B3_DNA"/>
    <property type="match status" value="1"/>
</dbReference>
<evidence type="ECO:0000256" key="3">
    <source>
        <dbReference type="ARBA" id="ARBA00023125"/>
    </source>
</evidence>
<protein>
    <recommendedName>
        <fullName evidence="8">TF-B3 domain-containing protein</fullName>
    </recommendedName>
</protein>
<keyword evidence="2" id="KW-0805">Transcription regulation</keyword>
<dbReference type="PANTHER" id="PTHR31391">
    <property type="entry name" value="B3 DOMAIN-CONTAINING PROTEIN OS11G0197600-RELATED"/>
    <property type="match status" value="1"/>
</dbReference>
<dbReference type="GO" id="GO:0005634">
    <property type="term" value="C:nucleus"/>
    <property type="evidence" value="ECO:0007669"/>
    <property type="project" value="UniProtKB-SubCell"/>
</dbReference>
<dbReference type="Gene3D" id="2.40.330.10">
    <property type="entry name" value="DNA-binding pseudobarrel domain"/>
    <property type="match status" value="1"/>
</dbReference>
<keyword evidence="3" id="KW-0238">DNA-binding</keyword>
<keyword evidence="6" id="KW-0175">Coiled coil</keyword>
<dbReference type="GO" id="GO:0003677">
    <property type="term" value="F:DNA binding"/>
    <property type="evidence" value="ECO:0007669"/>
    <property type="project" value="UniProtKB-KW"/>
</dbReference>
<keyword evidence="4" id="KW-0804">Transcription</keyword>
<dbReference type="EMBL" id="CAMGYJ010000007">
    <property type="protein sequence ID" value="CAI0447144.1"/>
    <property type="molecule type" value="Genomic_DNA"/>
</dbReference>
<evidence type="ECO:0000259" key="8">
    <source>
        <dbReference type="PROSITE" id="PS50863"/>
    </source>
</evidence>
<organism evidence="9 10">
    <name type="scientific">Linum tenue</name>
    <dbReference type="NCBI Taxonomy" id="586396"/>
    <lineage>
        <taxon>Eukaryota</taxon>
        <taxon>Viridiplantae</taxon>
        <taxon>Streptophyta</taxon>
        <taxon>Embryophyta</taxon>
        <taxon>Tracheophyta</taxon>
        <taxon>Spermatophyta</taxon>
        <taxon>Magnoliopsida</taxon>
        <taxon>eudicotyledons</taxon>
        <taxon>Gunneridae</taxon>
        <taxon>Pentapetalae</taxon>
        <taxon>rosids</taxon>
        <taxon>fabids</taxon>
        <taxon>Malpighiales</taxon>
        <taxon>Linaceae</taxon>
        <taxon>Linum</taxon>
    </lineage>
</organism>
<proteinExistence type="predicted"/>
<dbReference type="InterPro" id="IPR015300">
    <property type="entry name" value="DNA-bd_pseudobarrel_sf"/>
</dbReference>
<evidence type="ECO:0000256" key="1">
    <source>
        <dbReference type="ARBA" id="ARBA00004123"/>
    </source>
</evidence>
<evidence type="ECO:0000256" key="2">
    <source>
        <dbReference type="ARBA" id="ARBA00023015"/>
    </source>
</evidence>
<evidence type="ECO:0000256" key="5">
    <source>
        <dbReference type="ARBA" id="ARBA00023242"/>
    </source>
</evidence>
<evidence type="ECO:0000256" key="6">
    <source>
        <dbReference type="SAM" id="Coils"/>
    </source>
</evidence>
<reference evidence="9" key="1">
    <citation type="submission" date="2022-08" db="EMBL/GenBank/DDBJ databases">
        <authorList>
            <person name="Gutierrez-Valencia J."/>
        </authorList>
    </citation>
    <scope>NUCLEOTIDE SEQUENCE</scope>
</reference>
<evidence type="ECO:0000256" key="4">
    <source>
        <dbReference type="ARBA" id="ARBA00023163"/>
    </source>
</evidence>
<feature type="coiled-coil region" evidence="6">
    <location>
        <begin position="297"/>
        <end position="331"/>
    </location>
</feature>
<dbReference type="PROSITE" id="PS50863">
    <property type="entry name" value="B3"/>
    <property type="match status" value="1"/>
</dbReference>
<comment type="subcellular location">
    <subcellularLocation>
        <location evidence="1">Nucleus</location>
    </subcellularLocation>
</comment>
<dbReference type="Pfam" id="PF02362">
    <property type="entry name" value="B3"/>
    <property type="match status" value="1"/>
</dbReference>
<dbReference type="SUPFAM" id="SSF101936">
    <property type="entry name" value="DNA-binding pseudobarrel domain"/>
    <property type="match status" value="1"/>
</dbReference>
<keyword evidence="5" id="KW-0539">Nucleus</keyword>
<dbReference type="Proteomes" id="UP001154282">
    <property type="component" value="Unassembled WGS sequence"/>
</dbReference>
<dbReference type="SMART" id="SM01019">
    <property type="entry name" value="B3"/>
    <property type="match status" value="1"/>
</dbReference>
<evidence type="ECO:0000313" key="10">
    <source>
        <dbReference type="Proteomes" id="UP001154282"/>
    </source>
</evidence>
<feature type="region of interest" description="Disordered" evidence="7">
    <location>
        <begin position="117"/>
        <end position="152"/>
    </location>
</feature>
<accession>A0AAV0MK22</accession>
<evidence type="ECO:0000256" key="7">
    <source>
        <dbReference type="SAM" id="MobiDB-lite"/>
    </source>
</evidence>
<feature type="compositionally biased region" description="Basic and acidic residues" evidence="7">
    <location>
        <begin position="133"/>
        <end position="142"/>
    </location>
</feature>
<dbReference type="InterPro" id="IPR044837">
    <property type="entry name" value="REM16-like"/>
</dbReference>
<comment type="caution">
    <text evidence="9">The sequence shown here is derived from an EMBL/GenBank/DDBJ whole genome shotgun (WGS) entry which is preliminary data.</text>
</comment>
<evidence type="ECO:0000313" key="9">
    <source>
        <dbReference type="EMBL" id="CAI0447144.1"/>
    </source>
</evidence>
<name>A0AAV0MK22_9ROSI</name>
<sequence length="355" mass="39582">MSCTDLAPGAFSMKLPKKFCNEHMPEGKKSFWVKVGNGEDFLVDYNGGTRAISGGWKAFAFHHKLEVGDALVFQLIPPSQFQVHIVRANASKEVANASEEVDAQRLLKLNAIQHEASSLAGGTEENNDTNDSLLDHEEDHNHNNVGNDDGGGNGWLGPDTCFENLSDSNTDLTGPIVDDFERVKRFQDFKIVANGSVINDKISELHLSKYYNLCLSQRSFLHRDLLDGFNIWTIAGTIIDICDIADANRSMSKVVPKKDLQTWGSKLKVYEKMGLNVGFLLVRLGKLELLADKANGYERLMKERDGMKEELQNLEEQVGRVKEKLERVEKEIDKLGVVGGGSIDRDFQELANAPW</sequence>